<name>A0A0F9M0G9_9ZZZZ</name>
<sequence length="179" mass="20679">MVFKLKRVLIKKKEKQKMKVEIDLSDVIDKDGVIVDDVRDEIVAVASQKIIDNANKTLQEAVSKVVIESVEKKMTTFINELLDYEFEKTDSWGGNLEKWTVREKIREEVRGQCVLVDREDSYSRKRNAFTELIDRAISKEVSKSSTVIFKVINETFYNDLMKNAQEQLAKRLGFAKGLV</sequence>
<evidence type="ECO:0000313" key="1">
    <source>
        <dbReference type="EMBL" id="KKM92801.1"/>
    </source>
</evidence>
<dbReference type="EMBL" id="LAZR01006348">
    <property type="protein sequence ID" value="KKM92801.1"/>
    <property type="molecule type" value="Genomic_DNA"/>
</dbReference>
<dbReference type="AlphaFoldDB" id="A0A0F9M0G9"/>
<organism evidence="1">
    <name type="scientific">marine sediment metagenome</name>
    <dbReference type="NCBI Taxonomy" id="412755"/>
    <lineage>
        <taxon>unclassified sequences</taxon>
        <taxon>metagenomes</taxon>
        <taxon>ecological metagenomes</taxon>
    </lineage>
</organism>
<proteinExistence type="predicted"/>
<accession>A0A0F9M0G9</accession>
<protein>
    <submittedName>
        <fullName evidence="1">Uncharacterized protein</fullName>
    </submittedName>
</protein>
<gene>
    <name evidence="1" type="ORF">LCGC14_1214760</name>
</gene>
<comment type="caution">
    <text evidence="1">The sequence shown here is derived from an EMBL/GenBank/DDBJ whole genome shotgun (WGS) entry which is preliminary data.</text>
</comment>
<reference evidence="1" key="1">
    <citation type="journal article" date="2015" name="Nature">
        <title>Complex archaea that bridge the gap between prokaryotes and eukaryotes.</title>
        <authorList>
            <person name="Spang A."/>
            <person name="Saw J.H."/>
            <person name="Jorgensen S.L."/>
            <person name="Zaremba-Niedzwiedzka K."/>
            <person name="Martijn J."/>
            <person name="Lind A.E."/>
            <person name="van Eijk R."/>
            <person name="Schleper C."/>
            <person name="Guy L."/>
            <person name="Ettema T.J."/>
        </authorList>
    </citation>
    <scope>NUCLEOTIDE SEQUENCE</scope>
</reference>